<organism evidence="1">
    <name type="scientific">marine sediment metagenome</name>
    <dbReference type="NCBI Taxonomy" id="412755"/>
    <lineage>
        <taxon>unclassified sequences</taxon>
        <taxon>metagenomes</taxon>
        <taxon>ecological metagenomes</taxon>
    </lineage>
</organism>
<dbReference type="AlphaFoldDB" id="A0A0F9G9P7"/>
<dbReference type="EMBL" id="LAZR01020918">
    <property type="protein sequence ID" value="KKL87141.1"/>
    <property type="molecule type" value="Genomic_DNA"/>
</dbReference>
<evidence type="ECO:0000313" key="1">
    <source>
        <dbReference type="EMBL" id="KKL87141.1"/>
    </source>
</evidence>
<name>A0A0F9G9P7_9ZZZZ</name>
<protein>
    <submittedName>
        <fullName evidence="1">Uncharacterized protein</fullName>
    </submittedName>
</protein>
<gene>
    <name evidence="1" type="ORF">LCGC14_1937630</name>
</gene>
<accession>A0A0F9G9P7</accession>
<proteinExistence type="predicted"/>
<feature type="non-terminal residue" evidence="1">
    <location>
        <position position="1"/>
    </location>
</feature>
<comment type="caution">
    <text evidence="1">The sequence shown here is derived from an EMBL/GenBank/DDBJ whole genome shotgun (WGS) entry which is preliminary data.</text>
</comment>
<sequence>KMSMSEEEIKELCDKNDWEATDKHLRYLIEIYGDAGSVASFVMPMLLNLRDQFNNGMRTDVLKRSIWEIEL</sequence>
<reference evidence="1" key="1">
    <citation type="journal article" date="2015" name="Nature">
        <title>Complex archaea that bridge the gap between prokaryotes and eukaryotes.</title>
        <authorList>
            <person name="Spang A."/>
            <person name="Saw J.H."/>
            <person name="Jorgensen S.L."/>
            <person name="Zaremba-Niedzwiedzka K."/>
            <person name="Martijn J."/>
            <person name="Lind A.E."/>
            <person name="van Eijk R."/>
            <person name="Schleper C."/>
            <person name="Guy L."/>
            <person name="Ettema T.J."/>
        </authorList>
    </citation>
    <scope>NUCLEOTIDE SEQUENCE</scope>
</reference>